<name>A0A9W8LQD0_9FUNG</name>
<dbReference type="PANTHER" id="PTHR46462">
    <property type="entry name" value="UPSET, ISOFORM A"/>
    <property type="match status" value="1"/>
</dbReference>
<feature type="compositionally biased region" description="Low complexity" evidence="5">
    <location>
        <begin position="959"/>
        <end position="970"/>
    </location>
</feature>
<proteinExistence type="predicted"/>
<dbReference type="SUPFAM" id="SSF82199">
    <property type="entry name" value="SET domain"/>
    <property type="match status" value="1"/>
</dbReference>
<dbReference type="PANTHER" id="PTHR46462:SF3">
    <property type="entry name" value="UPSET, ISOFORM A"/>
    <property type="match status" value="1"/>
</dbReference>
<feature type="compositionally biased region" description="Basic and acidic residues" evidence="5">
    <location>
        <begin position="824"/>
        <end position="835"/>
    </location>
</feature>
<keyword evidence="4" id="KW-0156">Chromatin regulator</keyword>
<dbReference type="PROSITE" id="PS50280">
    <property type="entry name" value="SET"/>
    <property type="match status" value="1"/>
</dbReference>
<feature type="region of interest" description="Disordered" evidence="5">
    <location>
        <begin position="735"/>
        <end position="1167"/>
    </location>
</feature>
<dbReference type="GO" id="GO:0070210">
    <property type="term" value="C:Rpd3L-Expanded complex"/>
    <property type="evidence" value="ECO:0007669"/>
    <property type="project" value="TreeGrafter"/>
</dbReference>
<feature type="compositionally biased region" description="Polar residues" evidence="5">
    <location>
        <begin position="593"/>
        <end position="602"/>
    </location>
</feature>
<evidence type="ECO:0000256" key="4">
    <source>
        <dbReference type="ARBA" id="ARBA00022853"/>
    </source>
</evidence>
<feature type="compositionally biased region" description="Polar residues" evidence="5">
    <location>
        <begin position="836"/>
        <end position="852"/>
    </location>
</feature>
<protein>
    <submittedName>
        <fullName evidence="7">SET domain-containing protein 3</fullName>
    </submittedName>
</protein>
<evidence type="ECO:0000313" key="8">
    <source>
        <dbReference type="Proteomes" id="UP001140094"/>
    </source>
</evidence>
<dbReference type="InterPro" id="IPR046341">
    <property type="entry name" value="SET_dom_sf"/>
</dbReference>
<dbReference type="Pfam" id="PF00856">
    <property type="entry name" value="SET"/>
    <property type="match status" value="1"/>
</dbReference>
<evidence type="ECO:0000256" key="1">
    <source>
        <dbReference type="ARBA" id="ARBA00022723"/>
    </source>
</evidence>
<dbReference type="InterPro" id="IPR013083">
    <property type="entry name" value="Znf_RING/FYVE/PHD"/>
</dbReference>
<organism evidence="7 8">
    <name type="scientific">Coemansia guatemalensis</name>
    <dbReference type="NCBI Taxonomy" id="2761395"/>
    <lineage>
        <taxon>Eukaryota</taxon>
        <taxon>Fungi</taxon>
        <taxon>Fungi incertae sedis</taxon>
        <taxon>Zoopagomycota</taxon>
        <taxon>Kickxellomycotina</taxon>
        <taxon>Kickxellomycetes</taxon>
        <taxon>Kickxellales</taxon>
        <taxon>Kickxellaceae</taxon>
        <taxon>Coemansia</taxon>
    </lineage>
</organism>
<dbReference type="Pfam" id="PF20826">
    <property type="entry name" value="PHD_5"/>
    <property type="match status" value="1"/>
</dbReference>
<keyword evidence="8" id="KW-1185">Reference proteome</keyword>
<dbReference type="InterPro" id="IPR019786">
    <property type="entry name" value="Zinc_finger_PHD-type_CS"/>
</dbReference>
<dbReference type="SMART" id="SM00317">
    <property type="entry name" value="SET"/>
    <property type="match status" value="1"/>
</dbReference>
<feature type="region of interest" description="Disordered" evidence="5">
    <location>
        <begin position="499"/>
        <end position="645"/>
    </location>
</feature>
<dbReference type="PROSITE" id="PS01359">
    <property type="entry name" value="ZF_PHD_1"/>
    <property type="match status" value="1"/>
</dbReference>
<keyword evidence="2" id="KW-0863">Zinc-finger</keyword>
<evidence type="ECO:0000313" key="7">
    <source>
        <dbReference type="EMBL" id="KAJ2799015.1"/>
    </source>
</evidence>
<feature type="compositionally biased region" description="Pro residues" evidence="5">
    <location>
        <begin position="1020"/>
        <end position="1031"/>
    </location>
</feature>
<feature type="compositionally biased region" description="Pro residues" evidence="5">
    <location>
        <begin position="982"/>
        <end position="992"/>
    </location>
</feature>
<evidence type="ECO:0000259" key="6">
    <source>
        <dbReference type="PROSITE" id="PS50280"/>
    </source>
</evidence>
<feature type="compositionally biased region" description="Basic and acidic residues" evidence="5">
    <location>
        <begin position="1040"/>
        <end position="1080"/>
    </location>
</feature>
<feature type="compositionally biased region" description="Low complexity" evidence="5">
    <location>
        <begin position="993"/>
        <end position="1002"/>
    </location>
</feature>
<evidence type="ECO:0000256" key="5">
    <source>
        <dbReference type="SAM" id="MobiDB-lite"/>
    </source>
</evidence>
<dbReference type="InterPro" id="IPR001214">
    <property type="entry name" value="SET_dom"/>
</dbReference>
<feature type="compositionally biased region" description="Pro residues" evidence="5">
    <location>
        <begin position="794"/>
        <end position="804"/>
    </location>
</feature>
<dbReference type="Gene3D" id="3.30.40.10">
    <property type="entry name" value="Zinc/RING finger domain, C3HC4 (zinc finger)"/>
    <property type="match status" value="1"/>
</dbReference>
<dbReference type="GO" id="GO:0034967">
    <property type="term" value="C:Set3 complex"/>
    <property type="evidence" value="ECO:0007669"/>
    <property type="project" value="TreeGrafter"/>
</dbReference>
<dbReference type="InterPro" id="IPR001965">
    <property type="entry name" value="Znf_PHD"/>
</dbReference>
<dbReference type="EMBL" id="JANBUO010001267">
    <property type="protein sequence ID" value="KAJ2799015.1"/>
    <property type="molecule type" value="Genomic_DNA"/>
</dbReference>
<dbReference type="GO" id="GO:0006325">
    <property type="term" value="P:chromatin organization"/>
    <property type="evidence" value="ECO:0007669"/>
    <property type="project" value="UniProtKB-KW"/>
</dbReference>
<evidence type="ECO:0000256" key="2">
    <source>
        <dbReference type="ARBA" id="ARBA00022771"/>
    </source>
</evidence>
<dbReference type="SMART" id="SM00249">
    <property type="entry name" value="PHD"/>
    <property type="match status" value="1"/>
</dbReference>
<feature type="compositionally biased region" description="Basic and acidic residues" evidence="5">
    <location>
        <begin position="757"/>
        <end position="768"/>
    </location>
</feature>
<feature type="compositionally biased region" description="Basic and acidic residues" evidence="5">
    <location>
        <begin position="136"/>
        <end position="153"/>
    </location>
</feature>
<gene>
    <name evidence="7" type="primary">SET3</name>
    <name evidence="7" type="ORF">H4R20_004604</name>
</gene>
<feature type="compositionally biased region" description="Polar residues" evidence="5">
    <location>
        <begin position="1119"/>
        <end position="1128"/>
    </location>
</feature>
<feature type="region of interest" description="Disordered" evidence="5">
    <location>
        <begin position="245"/>
        <end position="294"/>
    </location>
</feature>
<evidence type="ECO:0000256" key="3">
    <source>
        <dbReference type="ARBA" id="ARBA00022833"/>
    </source>
</evidence>
<dbReference type="SUPFAM" id="SSF57903">
    <property type="entry name" value="FYVE/PHD zinc finger"/>
    <property type="match status" value="1"/>
</dbReference>
<feature type="domain" description="SET" evidence="6">
    <location>
        <begin position="307"/>
        <end position="433"/>
    </location>
</feature>
<dbReference type="OrthoDB" id="79252at2759"/>
<keyword evidence="3" id="KW-0862">Zinc</keyword>
<feature type="compositionally biased region" description="Basic and acidic residues" evidence="5">
    <location>
        <begin position="735"/>
        <end position="747"/>
    </location>
</feature>
<accession>A0A9W8LQD0</accession>
<dbReference type="Proteomes" id="UP001140094">
    <property type="component" value="Unassembled WGS sequence"/>
</dbReference>
<dbReference type="AlphaFoldDB" id="A0A9W8LQD0"/>
<dbReference type="GO" id="GO:0008270">
    <property type="term" value="F:zinc ion binding"/>
    <property type="evidence" value="ECO:0007669"/>
    <property type="project" value="UniProtKB-KW"/>
</dbReference>
<sequence>MLPTALAGSRDTGGDSTPDEDQGVIRCICDIDDDDGFTIQCENCLVWQHAVCVGVEQDNVPDEYLCEKCNPRKLDVKVRFGFLLAVKQAKACVEHACFGGGGVCKAVEYQKRRLDTEYKHAKETRKKQRYAPAKGRKAEEANERRKRGPDSKQARIKNSRAGGRESLSPTATRSLDRTGDSPGHADSNYTTIDRNILGADVQVLFHSVLGQLAEQRNVISNAAATVTANAPRELEIGAGTAASLTDAGSAEHEMTGGSGGAPHSDGTQTANGNSNNISERAPQSTGNQGSALPLPMVPISMAELARPSPTYRSEAGKDGTQIGLFTREAIKQQEFICEFRGQVLLKATYKEDPKNYYELLRTTRPYSHFHREIDLCVDARRQGSEARFARRSCDANVELRSMYIPESTDSCIYLGLFAAQDISADSELTLGWEWEDGELPGVASMAADDAEDYLARPEGRRMSKVWRQVFGGMSCACPNMACDVRRLFAMLGVEEQVQRTDSGSALKRRASRSTKSGVGASDDGAANGTVQVRSPDAVPLSHGARSPKSSAAGVGEGPASPMPFTGISSGHDDSSNGARDTLSVFVDHRRATHSASRQSSVDTYEGANGQVTAERYSNGSDTRKRKSSAESDGIGSNDKGAISVDPVSDCEGVGIKKQRALDGTATIRSSDIPQKKLWISQYLERTEPPADVRSEVRTAWKGENDSLAAERGSAANAKPIVAADVKVEPTLAEDVKTEHTVVDDVKPESTTAPNIEDTGRAAKTRVADETSAVSHTEARRARVRSAPTDANAPTPSPSPSPPPVVRSKAADETQQTPKAPTAQDAERASEPKEADTSSSIQDNQEARQQSPPSALEKAATAPAPAPAKKQRLSLEEYNKRRRGNTAGSGAKDGEVRGAVVETGPTEDSGAEPPAAATLNEPKKGHEPGSDDKPEPAEPSRTPPPRQPHHAQTPNGVQTALHPLAAPAPLRAADDVPNKRPVLSPPPPPPPPAAALAAAATAPYQPNGSLRGEHYHRFDRGPPPPPPPPPLPSSSSSSVQRVRDRDRALGGADRESGEIGHRRDFRVRSQSRERSGRDPRRYNTHGGAPGYQGHGQGYHQYHPTPQRGSVDRRPGGMRTMSMSPVQLPNGSARPPQAPSGENPHHHTTTPRRAGVGSGGSRGGSPTRR</sequence>
<feature type="compositionally biased region" description="Gly residues" evidence="5">
    <location>
        <begin position="1086"/>
        <end position="1095"/>
    </location>
</feature>
<feature type="compositionally biased region" description="Basic and acidic residues" evidence="5">
    <location>
        <begin position="1010"/>
        <end position="1019"/>
    </location>
</feature>
<comment type="caution">
    <text evidence="7">The sequence shown here is derived from an EMBL/GenBank/DDBJ whole genome shotgun (WGS) entry which is preliminary data.</text>
</comment>
<reference evidence="7" key="1">
    <citation type="submission" date="2022-07" db="EMBL/GenBank/DDBJ databases">
        <title>Phylogenomic reconstructions and comparative analyses of Kickxellomycotina fungi.</title>
        <authorList>
            <person name="Reynolds N.K."/>
            <person name="Stajich J.E."/>
            <person name="Barry K."/>
            <person name="Grigoriev I.V."/>
            <person name="Crous P."/>
            <person name="Smith M.E."/>
        </authorList>
    </citation>
    <scope>NUCLEOTIDE SEQUENCE</scope>
    <source>
        <strain evidence="7">NRRL 1565</strain>
    </source>
</reference>
<feature type="compositionally biased region" description="Polar residues" evidence="5">
    <location>
        <begin position="609"/>
        <end position="620"/>
    </location>
</feature>
<feature type="region of interest" description="Disordered" evidence="5">
    <location>
        <begin position="118"/>
        <end position="187"/>
    </location>
</feature>
<dbReference type="Gene3D" id="2.170.270.10">
    <property type="entry name" value="SET domain"/>
    <property type="match status" value="1"/>
</dbReference>
<feature type="compositionally biased region" description="Polar residues" evidence="5">
    <location>
        <begin position="265"/>
        <end position="290"/>
    </location>
</feature>
<dbReference type="GO" id="GO:0006355">
    <property type="term" value="P:regulation of DNA-templated transcription"/>
    <property type="evidence" value="ECO:0007669"/>
    <property type="project" value="TreeGrafter"/>
</dbReference>
<feature type="compositionally biased region" description="Basic and acidic residues" evidence="5">
    <location>
        <begin position="920"/>
        <end position="937"/>
    </location>
</feature>
<keyword evidence="1" id="KW-0479">Metal-binding</keyword>
<dbReference type="InterPro" id="IPR011011">
    <property type="entry name" value="Znf_FYVE_PHD"/>
</dbReference>